<dbReference type="Pfam" id="PF05016">
    <property type="entry name" value="ParE_toxin"/>
    <property type="match status" value="1"/>
</dbReference>
<dbReference type="Proteomes" id="UP000288102">
    <property type="component" value="Unassembled WGS sequence"/>
</dbReference>
<dbReference type="InterPro" id="IPR007712">
    <property type="entry name" value="RelE/ParE_toxin"/>
</dbReference>
<keyword evidence="2" id="KW-1277">Toxin-antitoxin system</keyword>
<dbReference type="OrthoDB" id="7173315at2"/>
<evidence type="ECO:0000313" key="4">
    <source>
        <dbReference type="EMBL" id="RUT70975.1"/>
    </source>
</evidence>
<dbReference type="InterPro" id="IPR028344">
    <property type="entry name" value="ParE1/4"/>
</dbReference>
<evidence type="ECO:0000256" key="2">
    <source>
        <dbReference type="ARBA" id="ARBA00022649"/>
    </source>
</evidence>
<dbReference type="RefSeq" id="WP_127337754.1">
    <property type="nucleotide sequence ID" value="NZ_QWDM01000004.1"/>
</dbReference>
<dbReference type="EMBL" id="QWDM01000004">
    <property type="protein sequence ID" value="RUT70975.1"/>
    <property type="molecule type" value="Genomic_DNA"/>
</dbReference>
<keyword evidence="5" id="KW-1185">Reference proteome</keyword>
<evidence type="ECO:0000256" key="1">
    <source>
        <dbReference type="ARBA" id="ARBA00006226"/>
    </source>
</evidence>
<name>A0A434A9C5_9FLAO</name>
<sequence length="97" mass="11409">MAEFFLTNKAVEDLTDIWDYTVENWSENQAEHYYLLLMDSCKELAEKPARGKSYDTVGKNVFGYKTGQHIIFYRILSEHEIEISRILHGMMDLKSKI</sequence>
<gene>
    <name evidence="4" type="ORF">D0817_07470</name>
</gene>
<comment type="caution">
    <text evidence="4">The sequence shown here is derived from an EMBL/GenBank/DDBJ whole genome shotgun (WGS) entry which is preliminary data.</text>
</comment>
<evidence type="ECO:0000313" key="5">
    <source>
        <dbReference type="Proteomes" id="UP000288102"/>
    </source>
</evidence>
<comment type="similarity">
    <text evidence="1 3">Belongs to the RelE toxin family.</text>
</comment>
<dbReference type="PANTHER" id="PTHR33755">
    <property type="entry name" value="TOXIN PARE1-RELATED"/>
    <property type="match status" value="1"/>
</dbReference>
<organism evidence="4 5">
    <name type="scientific">Flavobacterium cupreum</name>
    <dbReference type="NCBI Taxonomy" id="2133766"/>
    <lineage>
        <taxon>Bacteria</taxon>
        <taxon>Pseudomonadati</taxon>
        <taxon>Bacteroidota</taxon>
        <taxon>Flavobacteriia</taxon>
        <taxon>Flavobacteriales</taxon>
        <taxon>Flavobacteriaceae</taxon>
        <taxon>Flavobacterium</taxon>
    </lineage>
</organism>
<evidence type="ECO:0000256" key="3">
    <source>
        <dbReference type="PIRNR" id="PIRNR029218"/>
    </source>
</evidence>
<dbReference type="InterPro" id="IPR051803">
    <property type="entry name" value="TA_system_RelE-like_toxin"/>
</dbReference>
<dbReference type="PIRSF" id="PIRSF029218">
    <property type="entry name" value="ParE"/>
    <property type="match status" value="1"/>
</dbReference>
<dbReference type="AlphaFoldDB" id="A0A434A9C5"/>
<reference evidence="5" key="1">
    <citation type="journal article" date="2019" name="Syst. Appl. Microbiol.">
        <title>Flavobacterium circumlabens sp. nov. and Flavobacterium cupreum sp. nov., two psychrotrophic species isolated from Antarctic environmental samples.</title>
        <authorList>
            <person name="Kralova S."/>
            <person name="Busse H.-J."/>
            <person name="Svec P."/>
            <person name="Maslanova I."/>
            <person name="Stankova E."/>
            <person name="Bartak M."/>
            <person name="Sedlacek I."/>
        </authorList>
    </citation>
    <scope>NUCLEOTIDE SEQUENCE [LARGE SCALE GENOMIC DNA]</scope>
    <source>
        <strain evidence="5">CCM 8825</strain>
    </source>
</reference>
<accession>A0A434A9C5</accession>
<proteinExistence type="inferred from homology"/>
<dbReference type="PANTHER" id="PTHR33755:SF9">
    <property type="entry name" value="TOXIN PARE1"/>
    <property type="match status" value="1"/>
</dbReference>
<protein>
    <recommendedName>
        <fullName evidence="3">Toxin</fullName>
    </recommendedName>
</protein>
<dbReference type="InterPro" id="IPR035093">
    <property type="entry name" value="RelE/ParE_toxin_dom_sf"/>
</dbReference>
<dbReference type="Gene3D" id="3.30.2310.20">
    <property type="entry name" value="RelE-like"/>
    <property type="match status" value="1"/>
</dbReference>